<protein>
    <submittedName>
        <fullName evidence="9">Sulfite reductase (NADPH) hemoprotein beta-component</fullName>
        <ecNumber evidence="9">1.8.1.2</ecNumber>
    </submittedName>
</protein>
<feature type="domain" description="Nitrite/Sulfite reductase ferredoxin-like" evidence="8">
    <location>
        <begin position="83"/>
        <end position="141"/>
    </location>
</feature>
<name>A0A0U5F7W1_9PROT</name>
<evidence type="ECO:0000313" key="9">
    <source>
        <dbReference type="EMBL" id="CEF55847.1"/>
    </source>
</evidence>
<dbReference type="EMBL" id="LN609302">
    <property type="protein sequence ID" value="CEF55847.1"/>
    <property type="molecule type" value="Genomic_DNA"/>
</dbReference>
<dbReference type="PANTHER" id="PTHR32439:SF9">
    <property type="entry name" value="BLR3264 PROTEIN"/>
    <property type="match status" value="1"/>
</dbReference>
<gene>
    <name evidence="9" type="primary">cysI</name>
    <name evidence="9" type="ORF">AGA_1647</name>
</gene>
<accession>A0A0U5F7W1</accession>
<dbReference type="PATRIC" id="fig|431306.5.peg.1676"/>
<evidence type="ECO:0000256" key="2">
    <source>
        <dbReference type="ARBA" id="ARBA00022617"/>
    </source>
</evidence>
<proteinExistence type="predicted"/>
<feature type="domain" description="Nitrite/Sulfite reductase ferredoxin-like" evidence="8">
    <location>
        <begin position="359"/>
        <end position="429"/>
    </location>
</feature>
<evidence type="ECO:0000259" key="7">
    <source>
        <dbReference type="Pfam" id="PF01077"/>
    </source>
</evidence>
<evidence type="ECO:0000313" key="10">
    <source>
        <dbReference type="Proteomes" id="UP000068250"/>
    </source>
</evidence>
<keyword evidence="4 9" id="KW-0560">Oxidoreductase</keyword>
<dbReference type="STRING" id="431306.AGA_1647"/>
<dbReference type="PANTHER" id="PTHR32439">
    <property type="entry name" value="FERREDOXIN--NITRITE REDUCTASE, CHLOROPLASTIC"/>
    <property type="match status" value="1"/>
</dbReference>
<dbReference type="InterPro" id="IPR005117">
    <property type="entry name" value="NiRdtase/SiRdtase_haem-b_fer"/>
</dbReference>
<dbReference type="AlphaFoldDB" id="A0A0U5F7W1"/>
<dbReference type="InterPro" id="IPR006067">
    <property type="entry name" value="NO2/SO3_Rdtase_4Fe4S_dom"/>
</dbReference>
<dbReference type="EC" id="1.8.1.2" evidence="9"/>
<dbReference type="Proteomes" id="UP000068250">
    <property type="component" value="Chromosome I"/>
</dbReference>
<dbReference type="SUPFAM" id="SSF55124">
    <property type="entry name" value="Nitrite/Sulfite reductase N-terminal domain-like"/>
    <property type="match status" value="2"/>
</dbReference>
<dbReference type="Gene3D" id="3.30.413.10">
    <property type="entry name" value="Sulfite Reductase Hemoprotein, domain 1"/>
    <property type="match status" value="2"/>
</dbReference>
<evidence type="ECO:0000256" key="1">
    <source>
        <dbReference type="ARBA" id="ARBA00022485"/>
    </source>
</evidence>
<dbReference type="GO" id="GO:0046872">
    <property type="term" value="F:metal ion binding"/>
    <property type="evidence" value="ECO:0007669"/>
    <property type="project" value="UniProtKB-KW"/>
</dbReference>
<feature type="domain" description="Nitrite/sulphite reductase 4Fe-4S" evidence="7">
    <location>
        <begin position="442"/>
        <end position="577"/>
    </location>
</feature>
<dbReference type="InterPro" id="IPR036136">
    <property type="entry name" value="Nit/Sulf_reduc_fer-like_dom_sf"/>
</dbReference>
<dbReference type="InterPro" id="IPR045854">
    <property type="entry name" value="NO2/SO3_Rdtase_4Fe4S_sf"/>
</dbReference>
<dbReference type="Gene3D" id="3.90.480.10">
    <property type="entry name" value="Sulfite Reductase Hemoprotein,Domain 2"/>
    <property type="match status" value="1"/>
</dbReference>
<dbReference type="Pfam" id="PF03460">
    <property type="entry name" value="NIR_SIR_ferr"/>
    <property type="match status" value="2"/>
</dbReference>
<evidence type="ECO:0000256" key="4">
    <source>
        <dbReference type="ARBA" id="ARBA00023002"/>
    </source>
</evidence>
<dbReference type="SUPFAM" id="SSF56014">
    <property type="entry name" value="Nitrite and sulphite reductase 4Fe-4S domain-like"/>
    <property type="match status" value="2"/>
</dbReference>
<sequence length="582" mass="64503">MAACPRCGKWFLTNRRTRNMPHTPQPPTDVGRYAYDAVDREFLKQRVEQFRDQVQRRIAGDLSEDEFKPLRLMNGLYLQLHAYMLRVAIPYGILSAHQMRTLAHIARKYDRDYGHFTTRQNIQFNWIRLEDTPDILNILADAEMHAIQTSGNCIRNVTSDQFAGAAQDEVLDPRVHAEILRQWSTLHPEFTFLPRKFKIAISGSTQDRVAARFHDIGLLARPGANGRAVFEVYVGGGLGRTPVIGVKLRDDLPEEDLIAYLEAVLRVYNAYGRRDNMYKARIKILVQALGLEAFRDQVNAEFLAMDRSRYRLEPAVVAAIHARFASPVFEDAAAAPAQLDAQKKTDPAFAAWVNANTHPHQQAGYCSVTISCKPAGGIPGDVTSAQMDLLADLADAYSFGELRITHLQNVVFGHVRQDRLFALWQVLEANGLGTANIGMITDIIACPGLDYCALANARSIPIAQKLSQRFSNAALQEEIGALRLNISGCINACGHHHAGHIGILGVDKRGEEAFQITLGGNAGEDASIGQIIGSAMSEDETVDAIARIVDTYLVRREPGERFIETCRRLGVAPFKDAAYATA</sequence>
<reference evidence="10" key="1">
    <citation type="submission" date="2014-09" db="EMBL/GenBank/DDBJ databases">
        <authorList>
            <person name="Illeghems K.G."/>
        </authorList>
    </citation>
    <scope>NUCLEOTIDE SEQUENCE [LARGE SCALE GENOMIC DNA]</scope>
    <source>
        <strain evidence="10">LMG 23848T</strain>
    </source>
</reference>
<evidence type="ECO:0000259" key="8">
    <source>
        <dbReference type="Pfam" id="PF03460"/>
    </source>
</evidence>
<evidence type="ECO:0000256" key="5">
    <source>
        <dbReference type="ARBA" id="ARBA00023004"/>
    </source>
</evidence>
<keyword evidence="3" id="KW-0479">Metal-binding</keyword>
<dbReference type="GO" id="GO:0020037">
    <property type="term" value="F:heme binding"/>
    <property type="evidence" value="ECO:0007669"/>
    <property type="project" value="InterPro"/>
</dbReference>
<dbReference type="InterPro" id="IPR051329">
    <property type="entry name" value="NIR_SIR_4Fe-4S"/>
</dbReference>
<dbReference type="GO" id="GO:0004783">
    <property type="term" value="F:sulfite reductase (NADPH) activity"/>
    <property type="evidence" value="ECO:0007669"/>
    <property type="project" value="UniProtKB-EC"/>
</dbReference>
<keyword evidence="2" id="KW-0349">Heme</keyword>
<evidence type="ECO:0000256" key="6">
    <source>
        <dbReference type="ARBA" id="ARBA00023014"/>
    </source>
</evidence>
<dbReference type="GO" id="GO:0051539">
    <property type="term" value="F:4 iron, 4 sulfur cluster binding"/>
    <property type="evidence" value="ECO:0007669"/>
    <property type="project" value="UniProtKB-KW"/>
</dbReference>
<organism evidence="9 10">
    <name type="scientific">Acetobacter ghanensis</name>
    <dbReference type="NCBI Taxonomy" id="431306"/>
    <lineage>
        <taxon>Bacteria</taxon>
        <taxon>Pseudomonadati</taxon>
        <taxon>Pseudomonadota</taxon>
        <taxon>Alphaproteobacteria</taxon>
        <taxon>Acetobacterales</taxon>
        <taxon>Acetobacteraceae</taxon>
        <taxon>Acetobacter</taxon>
    </lineage>
</organism>
<evidence type="ECO:0000256" key="3">
    <source>
        <dbReference type="ARBA" id="ARBA00022723"/>
    </source>
</evidence>
<keyword evidence="6" id="KW-0411">Iron-sulfur</keyword>
<keyword evidence="1" id="KW-0004">4Fe-4S</keyword>
<dbReference type="Pfam" id="PF01077">
    <property type="entry name" value="NIR_SIR"/>
    <property type="match status" value="2"/>
</dbReference>
<keyword evidence="5" id="KW-0408">Iron</keyword>
<feature type="domain" description="Nitrite/sulphite reductase 4Fe-4S" evidence="7">
    <location>
        <begin position="150"/>
        <end position="301"/>
    </location>
</feature>